<dbReference type="EC" id="1.5.1.3" evidence="3 7"/>
<keyword evidence="5 7" id="KW-0521">NADP</keyword>
<dbReference type="PIRSF" id="PIRSF000194">
    <property type="entry name" value="DHFR"/>
    <property type="match status" value="1"/>
</dbReference>
<dbReference type="GO" id="GO:0046655">
    <property type="term" value="P:folic acid metabolic process"/>
    <property type="evidence" value="ECO:0007669"/>
    <property type="project" value="TreeGrafter"/>
</dbReference>
<evidence type="ECO:0000256" key="5">
    <source>
        <dbReference type="ARBA" id="ARBA00022857"/>
    </source>
</evidence>
<evidence type="ECO:0000256" key="6">
    <source>
        <dbReference type="ARBA" id="ARBA00023002"/>
    </source>
</evidence>
<dbReference type="EMBL" id="CP110232">
    <property type="protein sequence ID" value="WEG74275.1"/>
    <property type="molecule type" value="Genomic_DNA"/>
</dbReference>
<evidence type="ECO:0000256" key="4">
    <source>
        <dbReference type="ARBA" id="ARBA00022563"/>
    </source>
</evidence>
<dbReference type="Proteomes" id="UP001179647">
    <property type="component" value="Chromosome"/>
</dbReference>
<dbReference type="KEGG" id="vie:OL234_05085"/>
<comment type="function">
    <text evidence="7">Key enzyme in folate metabolism. Catalyzes an essential reaction for de novo glycine and purine synthesis, and for DNA precursor synthesis.</text>
</comment>
<feature type="domain" description="DHFR" evidence="9">
    <location>
        <begin position="1"/>
        <end position="162"/>
    </location>
</feature>
<evidence type="ECO:0000256" key="7">
    <source>
        <dbReference type="PIRNR" id="PIRNR000194"/>
    </source>
</evidence>
<comment type="similarity">
    <text evidence="2 7 8">Belongs to the dihydrofolate reductase family.</text>
</comment>
<dbReference type="GO" id="GO:0050661">
    <property type="term" value="F:NADP binding"/>
    <property type="evidence" value="ECO:0007669"/>
    <property type="project" value="InterPro"/>
</dbReference>
<dbReference type="PROSITE" id="PS51330">
    <property type="entry name" value="DHFR_2"/>
    <property type="match status" value="1"/>
</dbReference>
<reference evidence="10" key="1">
    <citation type="submission" date="2022-10" db="EMBL/GenBank/DDBJ databases">
        <title>Vagococcus sp. isolated from poultry meat.</title>
        <authorList>
            <person name="Johansson P."/>
            <person name="Bjorkroth J."/>
        </authorList>
    </citation>
    <scope>NUCLEOTIDE SEQUENCE</scope>
    <source>
        <strain evidence="10">STAA11</strain>
    </source>
</reference>
<evidence type="ECO:0000256" key="3">
    <source>
        <dbReference type="ARBA" id="ARBA00012856"/>
    </source>
</evidence>
<dbReference type="PANTHER" id="PTHR48069">
    <property type="entry name" value="DIHYDROFOLATE REDUCTASE"/>
    <property type="match status" value="1"/>
</dbReference>
<dbReference type="CDD" id="cd00209">
    <property type="entry name" value="DHFR"/>
    <property type="match status" value="1"/>
</dbReference>
<evidence type="ECO:0000256" key="1">
    <source>
        <dbReference type="ARBA" id="ARBA00004903"/>
    </source>
</evidence>
<evidence type="ECO:0000313" key="10">
    <source>
        <dbReference type="EMBL" id="WEG74275.1"/>
    </source>
</evidence>
<comment type="catalytic activity">
    <reaction evidence="7">
        <text>(6S)-5,6,7,8-tetrahydrofolate + NADP(+) = 7,8-dihydrofolate + NADPH + H(+)</text>
        <dbReference type="Rhea" id="RHEA:15009"/>
        <dbReference type="ChEBI" id="CHEBI:15378"/>
        <dbReference type="ChEBI" id="CHEBI:57451"/>
        <dbReference type="ChEBI" id="CHEBI:57453"/>
        <dbReference type="ChEBI" id="CHEBI:57783"/>
        <dbReference type="ChEBI" id="CHEBI:58349"/>
        <dbReference type="EC" id="1.5.1.3"/>
    </reaction>
</comment>
<dbReference type="GO" id="GO:0006730">
    <property type="term" value="P:one-carbon metabolic process"/>
    <property type="evidence" value="ECO:0007669"/>
    <property type="project" value="UniProtKB-KW"/>
</dbReference>
<dbReference type="GO" id="GO:0005829">
    <property type="term" value="C:cytosol"/>
    <property type="evidence" value="ECO:0007669"/>
    <property type="project" value="TreeGrafter"/>
</dbReference>
<dbReference type="PRINTS" id="PR00070">
    <property type="entry name" value="DHFR"/>
</dbReference>
<evidence type="ECO:0000259" key="9">
    <source>
        <dbReference type="PROSITE" id="PS51330"/>
    </source>
</evidence>
<evidence type="ECO:0000256" key="2">
    <source>
        <dbReference type="ARBA" id="ARBA00009539"/>
    </source>
</evidence>
<dbReference type="InterPro" id="IPR012259">
    <property type="entry name" value="DHFR"/>
</dbReference>
<dbReference type="PANTHER" id="PTHR48069:SF3">
    <property type="entry name" value="DIHYDROFOLATE REDUCTASE"/>
    <property type="match status" value="1"/>
</dbReference>
<accession>A0AAF0CWF4</accession>
<organism evidence="10 11">
    <name type="scientific">Vagococcus intermedius</name>
    <dbReference type="NCBI Taxonomy" id="2991418"/>
    <lineage>
        <taxon>Bacteria</taxon>
        <taxon>Bacillati</taxon>
        <taxon>Bacillota</taxon>
        <taxon>Bacilli</taxon>
        <taxon>Lactobacillales</taxon>
        <taxon>Enterococcaceae</taxon>
        <taxon>Vagococcus</taxon>
    </lineage>
</organism>
<dbReference type="GO" id="GO:0046452">
    <property type="term" value="P:dihydrofolate metabolic process"/>
    <property type="evidence" value="ECO:0007669"/>
    <property type="project" value="TreeGrafter"/>
</dbReference>
<evidence type="ECO:0000313" key="11">
    <source>
        <dbReference type="Proteomes" id="UP001179647"/>
    </source>
</evidence>
<dbReference type="AlphaFoldDB" id="A0AAF0CWF4"/>
<dbReference type="Pfam" id="PF00186">
    <property type="entry name" value="DHFR_1"/>
    <property type="match status" value="1"/>
</dbReference>
<sequence length="163" mass="18491">MLAAIWAQDEAGLIGNKGTLPWYLPNDLAFFKNTTENNTIVMGRTTFEGMDRRVLPNRHTIVLTSDLNYDAPAGVSLMHSVDEVVNYSKQFEGITFITGGANVLSSLLPYCTVVYRTVIHDTFDGDTWMPDLDTERWTMINISEGIVNDKNKYKHSFETYQKK</sequence>
<protein>
    <recommendedName>
        <fullName evidence="3 7">Dihydrofolate reductase</fullName>
        <ecNumber evidence="3 7">1.5.1.3</ecNumber>
    </recommendedName>
</protein>
<dbReference type="Gene3D" id="3.40.430.10">
    <property type="entry name" value="Dihydrofolate Reductase, subunit A"/>
    <property type="match status" value="1"/>
</dbReference>
<keyword evidence="4 7" id="KW-0554">One-carbon metabolism</keyword>
<gene>
    <name evidence="10" type="ORF">OL234_05085</name>
</gene>
<dbReference type="InterPro" id="IPR017925">
    <property type="entry name" value="DHFR_CS"/>
</dbReference>
<dbReference type="GO" id="GO:0046654">
    <property type="term" value="P:tetrahydrofolate biosynthetic process"/>
    <property type="evidence" value="ECO:0007669"/>
    <property type="project" value="InterPro"/>
</dbReference>
<dbReference type="InterPro" id="IPR024072">
    <property type="entry name" value="DHFR-like_dom_sf"/>
</dbReference>
<dbReference type="SUPFAM" id="SSF53597">
    <property type="entry name" value="Dihydrofolate reductase-like"/>
    <property type="match status" value="1"/>
</dbReference>
<keyword evidence="6 7" id="KW-0560">Oxidoreductase</keyword>
<proteinExistence type="inferred from homology"/>
<evidence type="ECO:0000256" key="8">
    <source>
        <dbReference type="RuleBase" id="RU004474"/>
    </source>
</evidence>
<dbReference type="GO" id="GO:0004146">
    <property type="term" value="F:dihydrofolate reductase activity"/>
    <property type="evidence" value="ECO:0007669"/>
    <property type="project" value="UniProtKB-EC"/>
</dbReference>
<comment type="pathway">
    <text evidence="1 7">Cofactor biosynthesis; tetrahydrofolate biosynthesis; 5,6,7,8-tetrahydrofolate from 7,8-dihydrofolate: step 1/1.</text>
</comment>
<dbReference type="InterPro" id="IPR001796">
    <property type="entry name" value="DHFR_dom"/>
</dbReference>
<name>A0AAF0CWF4_9ENTE</name>
<keyword evidence="11" id="KW-1185">Reference proteome</keyword>
<dbReference type="RefSeq" id="WP_275470074.1">
    <property type="nucleotide sequence ID" value="NZ_CP110232.1"/>
</dbReference>
<dbReference type="PROSITE" id="PS00075">
    <property type="entry name" value="DHFR_1"/>
    <property type="match status" value="1"/>
</dbReference>